<dbReference type="InterPro" id="IPR050807">
    <property type="entry name" value="TransReg_Diox_bact_type"/>
</dbReference>
<dbReference type="GO" id="GO:0003700">
    <property type="term" value="F:DNA-binding transcription factor activity"/>
    <property type="evidence" value="ECO:0007669"/>
    <property type="project" value="TreeGrafter"/>
</dbReference>
<dbReference type="EMBL" id="SOML01000007">
    <property type="protein sequence ID" value="TFD95626.1"/>
    <property type="molecule type" value="Genomic_DNA"/>
</dbReference>
<sequence length="110" mass="12519">MNVAKNIRLIREEKGLNQRVISDALGLDTAVASNIESGKRELKVKELEIIAKALDVDVLYLLTYPEEYVKKSEKTKEPLEAILQIRLQADKKDQVLKLVFGENNLEILNK</sequence>
<dbReference type="PANTHER" id="PTHR46797">
    <property type="entry name" value="HTH-TYPE TRANSCRIPTIONAL REGULATOR"/>
    <property type="match status" value="1"/>
</dbReference>
<dbReference type="SMART" id="SM00530">
    <property type="entry name" value="HTH_XRE"/>
    <property type="match status" value="1"/>
</dbReference>
<dbReference type="OrthoDB" id="4762426at2"/>
<dbReference type="Gene3D" id="1.10.260.40">
    <property type="entry name" value="lambda repressor-like DNA-binding domains"/>
    <property type="match status" value="1"/>
</dbReference>
<keyword evidence="1" id="KW-0238">DNA-binding</keyword>
<evidence type="ECO:0000256" key="1">
    <source>
        <dbReference type="ARBA" id="ARBA00023125"/>
    </source>
</evidence>
<name>A0A4Y8L563_9BACT</name>
<reference evidence="3 4" key="1">
    <citation type="submission" date="2019-03" db="EMBL/GenBank/DDBJ databases">
        <title>San Antonio Military Medical Center submission to MRSN (WRAIR), pending publication.</title>
        <authorList>
            <person name="Blyth D.M."/>
            <person name="Mccarthy S.L."/>
            <person name="Schall S.E."/>
            <person name="Stam J.A."/>
            <person name="Ong A.C."/>
            <person name="Mcgann P.T."/>
        </authorList>
    </citation>
    <scope>NUCLEOTIDE SEQUENCE [LARGE SCALE GENOMIC DNA]</scope>
    <source>
        <strain evidence="3 4">MRSN571793</strain>
    </source>
</reference>
<evidence type="ECO:0000313" key="4">
    <source>
        <dbReference type="Proteomes" id="UP000297861"/>
    </source>
</evidence>
<proteinExistence type="predicted"/>
<protein>
    <submittedName>
        <fullName evidence="3">XRE family transcriptional regulator</fullName>
    </submittedName>
</protein>
<organism evidence="3 4">
    <name type="scientific">Dysgonomonas capnocytophagoides</name>
    <dbReference type="NCBI Taxonomy" id="45254"/>
    <lineage>
        <taxon>Bacteria</taxon>
        <taxon>Pseudomonadati</taxon>
        <taxon>Bacteroidota</taxon>
        <taxon>Bacteroidia</taxon>
        <taxon>Bacteroidales</taxon>
        <taxon>Dysgonomonadaceae</taxon>
        <taxon>Dysgonomonas</taxon>
    </lineage>
</organism>
<evidence type="ECO:0000313" key="3">
    <source>
        <dbReference type="EMBL" id="TFD95626.1"/>
    </source>
</evidence>
<dbReference type="SUPFAM" id="SSF47413">
    <property type="entry name" value="lambda repressor-like DNA-binding domains"/>
    <property type="match status" value="1"/>
</dbReference>
<dbReference type="CDD" id="cd00093">
    <property type="entry name" value="HTH_XRE"/>
    <property type="match status" value="1"/>
</dbReference>
<dbReference type="GO" id="GO:0005829">
    <property type="term" value="C:cytosol"/>
    <property type="evidence" value="ECO:0007669"/>
    <property type="project" value="TreeGrafter"/>
</dbReference>
<keyword evidence="4" id="KW-1185">Reference proteome</keyword>
<dbReference type="Proteomes" id="UP000297861">
    <property type="component" value="Unassembled WGS sequence"/>
</dbReference>
<accession>A0A4Y8L563</accession>
<gene>
    <name evidence="3" type="ORF">E2605_12385</name>
</gene>
<dbReference type="PROSITE" id="PS50943">
    <property type="entry name" value="HTH_CROC1"/>
    <property type="match status" value="1"/>
</dbReference>
<evidence type="ECO:0000259" key="2">
    <source>
        <dbReference type="PROSITE" id="PS50943"/>
    </source>
</evidence>
<dbReference type="InterPro" id="IPR001387">
    <property type="entry name" value="Cro/C1-type_HTH"/>
</dbReference>
<dbReference type="PANTHER" id="PTHR46797:SF1">
    <property type="entry name" value="METHYLPHOSPHONATE SYNTHASE"/>
    <property type="match status" value="1"/>
</dbReference>
<dbReference type="RefSeq" id="WP_134436645.1">
    <property type="nucleotide sequence ID" value="NZ_JAWZLG010000074.1"/>
</dbReference>
<comment type="caution">
    <text evidence="3">The sequence shown here is derived from an EMBL/GenBank/DDBJ whole genome shotgun (WGS) entry which is preliminary data.</text>
</comment>
<dbReference type="GO" id="GO:0003677">
    <property type="term" value="F:DNA binding"/>
    <property type="evidence" value="ECO:0007669"/>
    <property type="project" value="UniProtKB-KW"/>
</dbReference>
<dbReference type="InterPro" id="IPR010982">
    <property type="entry name" value="Lambda_DNA-bd_dom_sf"/>
</dbReference>
<dbReference type="AlphaFoldDB" id="A0A4Y8L563"/>
<dbReference type="Pfam" id="PF01381">
    <property type="entry name" value="HTH_3"/>
    <property type="match status" value="1"/>
</dbReference>
<feature type="domain" description="HTH cro/C1-type" evidence="2">
    <location>
        <begin position="7"/>
        <end position="61"/>
    </location>
</feature>